<feature type="compositionally biased region" description="Basic residues" evidence="2">
    <location>
        <begin position="612"/>
        <end position="622"/>
    </location>
</feature>
<organism evidence="3 4">
    <name type="scientific">Octopus sinensis</name>
    <name type="common">East Asian common octopus</name>
    <dbReference type="NCBI Taxonomy" id="2607531"/>
    <lineage>
        <taxon>Eukaryota</taxon>
        <taxon>Metazoa</taxon>
        <taxon>Spiralia</taxon>
        <taxon>Lophotrochozoa</taxon>
        <taxon>Mollusca</taxon>
        <taxon>Cephalopoda</taxon>
        <taxon>Coleoidea</taxon>
        <taxon>Octopodiformes</taxon>
        <taxon>Octopoda</taxon>
        <taxon>Incirrata</taxon>
        <taxon>Octopodidae</taxon>
        <taxon>Octopus</taxon>
    </lineage>
</organism>
<keyword evidence="4" id="KW-0966">Cell projection</keyword>
<keyword evidence="4" id="KW-0282">Flagellum</keyword>
<feature type="coiled-coil region" evidence="1">
    <location>
        <begin position="381"/>
        <end position="444"/>
    </location>
</feature>
<keyword evidence="1" id="KW-0175">Coiled coil</keyword>
<dbReference type="Proteomes" id="UP000515154">
    <property type="component" value="Linkage group LG14"/>
</dbReference>
<accession>A0A6P7T5G2</accession>
<evidence type="ECO:0000313" key="4">
    <source>
        <dbReference type="RefSeq" id="XP_029645517.2"/>
    </source>
</evidence>
<evidence type="ECO:0000313" key="3">
    <source>
        <dbReference type="Proteomes" id="UP000515154"/>
    </source>
</evidence>
<name>A0A6P7T5G2_9MOLL</name>
<evidence type="ECO:0000256" key="1">
    <source>
        <dbReference type="SAM" id="Coils"/>
    </source>
</evidence>
<gene>
    <name evidence="4" type="primary">LOC115219486</name>
</gene>
<protein>
    <submittedName>
        <fullName evidence="4">Cilia- and flagella-associated protein 99</fullName>
    </submittedName>
</protein>
<dbReference type="InterPro" id="IPR039341">
    <property type="entry name" value="CFAP99"/>
</dbReference>
<feature type="region of interest" description="Disordered" evidence="2">
    <location>
        <begin position="600"/>
        <end position="632"/>
    </location>
</feature>
<keyword evidence="4" id="KW-0969">Cilium</keyword>
<sequence length="653" mass="76944">MATSQSTVLEEDATQFLDHCISLLGTYDANSKDIEAHIYEYLQQVKIEDTTYIRIFKECMCGCIRYWNMINLILESLFTLSIELSQIEENIFIILTYIYIFKLKQFTLTFFLEILDSLDPIHVSKYLEFLTSRDQIIIQITKVCRPFYDDKFLKNKVMKPLLDNLPLLSDYNNMIQMKLQSSLPQKPRKEITNTVIKPFNLTKPAFRKVPLPQPIPKLGKAKPVPKTLYEEPSEFKTLYSLKKNNKALAEEHLKELANLELNCADPTLKEKTYLKLREIENERNKLLQFNKKKCISLPKFETPTPIKMTKAAVLREGKVHLKEEEAELKWLEELEKGGKEDRQFVKWQNTMKEQDMKQSMLELEKLRLKSKIIREDAILAKEKLQEENRRTVLQLKQETEEMLQDYLQQQLEEEQQSKKVVQEVAESQKTVKDAKKKVHEQKKKIVQDVQRGKQELNAAALENATIEMEKRLEIIDRIRVLTATQQYHNTKLFDTTETSGLGLLSEMSLAELQERLAVMKRWEQEDQEKKRYEILLSKQASQELVSDTLDVILKHRNEKSQMTSLRRQKQKEAIKEDSHSKIFDDEINVLQRLLEEKRSRRLKCMQPSSKQNSRKSSPHKQTGKYMEQEDSCKEKVIKDIHVTFYPTAREQSR</sequence>
<dbReference type="KEGG" id="osn:115219486"/>
<dbReference type="PANTHER" id="PTHR34649:SF1">
    <property type="entry name" value="CILIA- AND FLAGELLA-ASSOCIATED PROTEIN 99"/>
    <property type="match status" value="1"/>
</dbReference>
<proteinExistence type="predicted"/>
<dbReference type="AlphaFoldDB" id="A0A6P7T5G2"/>
<evidence type="ECO:0000256" key="2">
    <source>
        <dbReference type="SAM" id="MobiDB-lite"/>
    </source>
</evidence>
<reference evidence="4" key="1">
    <citation type="submission" date="2025-08" db="UniProtKB">
        <authorList>
            <consortium name="RefSeq"/>
        </authorList>
    </citation>
    <scope>IDENTIFICATION</scope>
</reference>
<keyword evidence="3" id="KW-1185">Reference proteome</keyword>
<dbReference type="PANTHER" id="PTHR34649">
    <property type="entry name" value="CILIA- AND FLAGELLA-ASSOCIATED PROTEIN 99"/>
    <property type="match status" value="1"/>
</dbReference>
<dbReference type="RefSeq" id="XP_029645517.2">
    <property type="nucleotide sequence ID" value="XM_029789657.2"/>
</dbReference>